<evidence type="ECO:0000313" key="3">
    <source>
        <dbReference type="Proteomes" id="UP000198968"/>
    </source>
</evidence>
<feature type="transmembrane region" description="Helical" evidence="1">
    <location>
        <begin position="35"/>
        <end position="53"/>
    </location>
</feature>
<gene>
    <name evidence="2" type="ORF">SAMN05428971_0828</name>
</gene>
<keyword evidence="3" id="KW-1185">Reference proteome</keyword>
<feature type="transmembrane region" description="Helical" evidence="1">
    <location>
        <begin position="6"/>
        <end position="28"/>
    </location>
</feature>
<organism evidence="2 3">
    <name type="scientific">Candidatus Pantoea varia</name>
    <dbReference type="NCBI Taxonomy" id="1881036"/>
    <lineage>
        <taxon>Bacteria</taxon>
        <taxon>Pseudomonadati</taxon>
        <taxon>Pseudomonadota</taxon>
        <taxon>Gammaproteobacteria</taxon>
        <taxon>Enterobacterales</taxon>
        <taxon>Erwiniaceae</taxon>
        <taxon>Pantoea</taxon>
    </lineage>
</organism>
<reference evidence="3" key="1">
    <citation type="submission" date="2016-10" db="EMBL/GenBank/DDBJ databases">
        <authorList>
            <person name="Varghese N."/>
            <person name="Submissions S."/>
        </authorList>
    </citation>
    <scope>NUCLEOTIDE SEQUENCE [LARGE SCALE GENOMIC DNA]</scope>
    <source>
        <strain evidence="3">OV426</strain>
    </source>
</reference>
<keyword evidence="1" id="KW-0812">Transmembrane</keyword>
<evidence type="ECO:0000313" key="2">
    <source>
        <dbReference type="EMBL" id="SFN28024.1"/>
    </source>
</evidence>
<dbReference type="RefSeq" id="WP_175501396.1">
    <property type="nucleotide sequence ID" value="NZ_FOVG01000001.1"/>
</dbReference>
<protein>
    <submittedName>
        <fullName evidence="2">Uncharacterized protein</fullName>
    </submittedName>
</protein>
<dbReference type="AlphaFoldDB" id="A0A1I4XQ78"/>
<name>A0A1I4XQ78_9GAMM</name>
<sequence>MANTQYLFWVMAGALTLLFIVIAAFVGLSKGTKPGVITFVVLFIIMLAGALYIHH</sequence>
<proteinExistence type="predicted"/>
<accession>A0A1I4XQ78</accession>
<keyword evidence="1" id="KW-0472">Membrane</keyword>
<dbReference type="EMBL" id="FOVG01000001">
    <property type="protein sequence ID" value="SFN28024.1"/>
    <property type="molecule type" value="Genomic_DNA"/>
</dbReference>
<keyword evidence="1" id="KW-1133">Transmembrane helix</keyword>
<evidence type="ECO:0000256" key="1">
    <source>
        <dbReference type="SAM" id="Phobius"/>
    </source>
</evidence>
<dbReference type="Proteomes" id="UP000198968">
    <property type="component" value="Unassembled WGS sequence"/>
</dbReference>